<dbReference type="KEGG" id="mana:MAMMFC1_03167"/>
<sequence>MKLTGRQLAIVFSLLLSFPSTMAVVSAGAIEIPPAPPMFSYGEFYDAADTRELTKKIFSYNPASVYTIYCRPGYLTDIALYPGDQVLYIAAGDTAQWGVDVNTAQDTPHIYVKPLNTAVQTNLIVNTDRHRYHLILTAADWHNPIITWEYQTEEAIARYEADNRAKQQLPLLRNFQFRYEVRAQGKKTPGWLPRDVWDDGKNTYIRLGDTQKELPILFALKEKGRTAPLQYKHEGEYFVVNGILDQARLQSAQGEKVDIVRRANKEGGAS</sequence>
<reference evidence="4 5" key="1">
    <citation type="journal article" date="2018" name="Int. J. Syst. Evol. Microbiol.">
        <title>Methylomusa anaerophila gen. nov., sp. nov., an anaerobic methanol-utilizing bacterium isolated from a microbial fuel cell.</title>
        <authorList>
            <person name="Amano N."/>
            <person name="Yamamuro A."/>
            <person name="Miyahara M."/>
            <person name="Kouzuma A."/>
            <person name="Abe T."/>
            <person name="Watanabe K."/>
        </authorList>
    </citation>
    <scope>NUCLEOTIDE SEQUENCE [LARGE SCALE GENOMIC DNA]</scope>
    <source>
        <strain evidence="4 5">MMFC1</strain>
    </source>
</reference>
<evidence type="ECO:0000313" key="4">
    <source>
        <dbReference type="EMBL" id="BBB92474.1"/>
    </source>
</evidence>
<dbReference type="InterPro" id="IPR010258">
    <property type="entry name" value="Conjugal_tfr_TrbG/VirB9/CagX"/>
</dbReference>
<evidence type="ECO:0000256" key="1">
    <source>
        <dbReference type="ARBA" id="ARBA00006135"/>
    </source>
</evidence>
<keyword evidence="5" id="KW-1185">Reference proteome</keyword>
<protein>
    <submittedName>
        <fullName evidence="4">Conjugal transfer protein</fullName>
    </submittedName>
</protein>
<comment type="similarity">
    <text evidence="1">Belongs to the TrbG/VirB9 family.</text>
</comment>
<evidence type="ECO:0000256" key="2">
    <source>
        <dbReference type="ARBA" id="ARBA00022729"/>
    </source>
</evidence>
<dbReference type="Pfam" id="PF03524">
    <property type="entry name" value="CagX"/>
    <property type="match status" value="1"/>
</dbReference>
<dbReference type="Proteomes" id="UP000276437">
    <property type="component" value="Chromosome"/>
</dbReference>
<dbReference type="AlphaFoldDB" id="A0A348AN26"/>
<dbReference type="EMBL" id="AP018449">
    <property type="protein sequence ID" value="BBB92474.1"/>
    <property type="molecule type" value="Genomic_DNA"/>
</dbReference>
<dbReference type="RefSeq" id="WP_126309343.1">
    <property type="nucleotide sequence ID" value="NZ_AP018449.1"/>
</dbReference>
<feature type="signal peptide" evidence="3">
    <location>
        <begin position="1"/>
        <end position="23"/>
    </location>
</feature>
<feature type="chain" id="PRO_5039213026" evidence="3">
    <location>
        <begin position="24"/>
        <end position="270"/>
    </location>
</feature>
<gene>
    <name evidence="4" type="ORF">MAMMFC1_03167</name>
</gene>
<dbReference type="CDD" id="cd06911">
    <property type="entry name" value="VirB9_CagX_TrbG"/>
    <property type="match status" value="1"/>
</dbReference>
<evidence type="ECO:0000313" key="5">
    <source>
        <dbReference type="Proteomes" id="UP000276437"/>
    </source>
</evidence>
<dbReference type="OrthoDB" id="9815808at2"/>
<organism evidence="4 5">
    <name type="scientific">Methylomusa anaerophila</name>
    <dbReference type="NCBI Taxonomy" id="1930071"/>
    <lineage>
        <taxon>Bacteria</taxon>
        <taxon>Bacillati</taxon>
        <taxon>Bacillota</taxon>
        <taxon>Negativicutes</taxon>
        <taxon>Selenomonadales</taxon>
        <taxon>Sporomusaceae</taxon>
        <taxon>Methylomusa</taxon>
    </lineage>
</organism>
<name>A0A348AN26_9FIRM</name>
<accession>A0A348AN26</accession>
<keyword evidence="2 3" id="KW-0732">Signal</keyword>
<evidence type="ECO:0000256" key="3">
    <source>
        <dbReference type="SAM" id="SignalP"/>
    </source>
</evidence>
<dbReference type="InterPro" id="IPR038161">
    <property type="entry name" value="VirB9/CagX/TrbG_C_sf"/>
</dbReference>
<proteinExistence type="inferred from homology"/>
<dbReference type="InterPro" id="IPR033645">
    <property type="entry name" value="VirB9/CagX/TrbG_C"/>
</dbReference>
<dbReference type="Gene3D" id="2.60.40.2500">
    <property type="match status" value="1"/>
</dbReference>